<name>A0A4W2C5X9_BOBOX</name>
<keyword evidence="3" id="KW-1185">Reference proteome</keyword>
<reference evidence="2 3" key="1">
    <citation type="submission" date="2018-11" db="EMBL/GenBank/DDBJ databases">
        <title>Haplotype-resolved cattle genomes.</title>
        <authorList>
            <person name="Low W.Y."/>
            <person name="Tearle R."/>
            <person name="Bickhart D.M."/>
            <person name="Rosen B.D."/>
            <person name="Koren S."/>
            <person name="Rhie A."/>
            <person name="Hiendleder S."/>
            <person name="Phillippy A.M."/>
            <person name="Smith T.P.L."/>
            <person name="Williams J.L."/>
        </authorList>
    </citation>
    <scope>NUCLEOTIDE SEQUENCE [LARGE SCALE GENOMIC DNA]</scope>
</reference>
<dbReference type="Ensembl" id="ENSBIXT00000015763.1">
    <property type="protein sequence ID" value="ENSBIXP00000008191.1"/>
    <property type="gene ID" value="ENSBIXG00000014104.1"/>
</dbReference>
<evidence type="ECO:0000313" key="2">
    <source>
        <dbReference type="Ensembl" id="ENSBIXP00000008191.1"/>
    </source>
</evidence>
<proteinExistence type="predicted"/>
<dbReference type="PANTHER" id="PTHR47027">
    <property type="entry name" value="REVERSE TRANSCRIPTASE DOMAIN-CONTAINING PROTEIN"/>
    <property type="match status" value="1"/>
</dbReference>
<feature type="region of interest" description="Disordered" evidence="1">
    <location>
        <begin position="213"/>
        <end position="269"/>
    </location>
</feature>
<accession>A0A4W2C5X9</accession>
<sequence length="414" mass="43059">RGALPPPVGTTGVTTPHPWWHQCASPRTGLRAGWRGSWRAQGAPCPPAWPSQTAGHCGLSETKTKSTTRGPLGAPTPPSLAPELPTGEGLVSWPEQRLRHVLEGLRRVPGRQGGALLYSVETSSLLLGITVSCAEEAHLGWSRKALQRAAAEEDTPGLDTAWTRGGGVLIRVSGDRVDSTALVHLAHGCPRVCIHASRGQALLQLQPALPSLSLGSGQGPEPAPFPVEPKASPVAAPAPTSKSAPKGNLCPKSSPGLDTQKALGPSSLGGGTKGPGGLLLLAPGGCPDDVAMLSLGVQSCGCFPHHTPLLPLPGQQAVLLHNPPRSLGAACWPELVVSLPTPNPPSPGPSFWAPKITADGDCSHEIIRCLLLGRKAMTNLDSILKSRDNSLPKKVCLVKAMVFLVVMYGCESWL</sequence>
<dbReference type="PANTHER" id="PTHR47027:SF8">
    <property type="entry name" value="RIBONUCLEASE H"/>
    <property type="match status" value="1"/>
</dbReference>
<feature type="region of interest" description="Disordered" evidence="1">
    <location>
        <begin position="41"/>
        <end position="84"/>
    </location>
</feature>
<dbReference type="AlphaFoldDB" id="A0A4W2C5X9"/>
<feature type="compositionally biased region" description="Low complexity" evidence="1">
    <location>
        <begin position="229"/>
        <end position="246"/>
    </location>
</feature>
<protein>
    <submittedName>
        <fullName evidence="2">Uncharacterized protein</fullName>
    </submittedName>
</protein>
<dbReference type="Proteomes" id="UP000314981">
    <property type="component" value="Chromosome 25"/>
</dbReference>
<organism evidence="2 3">
    <name type="scientific">Bos indicus x Bos taurus</name>
    <name type="common">Hybrid cattle</name>
    <dbReference type="NCBI Taxonomy" id="30522"/>
    <lineage>
        <taxon>Eukaryota</taxon>
        <taxon>Metazoa</taxon>
        <taxon>Chordata</taxon>
        <taxon>Craniata</taxon>
        <taxon>Vertebrata</taxon>
        <taxon>Euteleostomi</taxon>
        <taxon>Mammalia</taxon>
        <taxon>Eutheria</taxon>
        <taxon>Laurasiatheria</taxon>
        <taxon>Artiodactyla</taxon>
        <taxon>Ruminantia</taxon>
        <taxon>Pecora</taxon>
        <taxon>Bovidae</taxon>
        <taxon>Bovinae</taxon>
        <taxon>Bos</taxon>
    </lineage>
</organism>
<evidence type="ECO:0000313" key="3">
    <source>
        <dbReference type="Proteomes" id="UP000314981"/>
    </source>
</evidence>
<reference evidence="2" key="2">
    <citation type="submission" date="2025-08" db="UniProtKB">
        <authorList>
            <consortium name="Ensembl"/>
        </authorList>
    </citation>
    <scope>IDENTIFICATION</scope>
</reference>
<evidence type="ECO:0000256" key="1">
    <source>
        <dbReference type="SAM" id="MobiDB-lite"/>
    </source>
</evidence>
<reference evidence="2" key="3">
    <citation type="submission" date="2025-09" db="UniProtKB">
        <authorList>
            <consortium name="Ensembl"/>
        </authorList>
    </citation>
    <scope>IDENTIFICATION</scope>
</reference>
<dbReference type="OMA" id="SHEIIRC"/>